<feature type="transmembrane region" description="Helical" evidence="1">
    <location>
        <begin position="38"/>
        <end position="57"/>
    </location>
</feature>
<dbReference type="Proteomes" id="UP000239485">
    <property type="component" value="Unassembled WGS sequence"/>
</dbReference>
<comment type="caution">
    <text evidence="2">The sequence shown here is derived from an EMBL/GenBank/DDBJ whole genome shotgun (WGS) entry which is preliminary data.</text>
</comment>
<keyword evidence="1" id="KW-0472">Membrane</keyword>
<dbReference type="AlphaFoldDB" id="A0A2S6IDL0"/>
<gene>
    <name evidence="2" type="ORF">CLV92_11522</name>
</gene>
<accession>A0A2S6IDL0</accession>
<organism evidence="2 3">
    <name type="scientific">Kineococcus xinjiangensis</name>
    <dbReference type="NCBI Taxonomy" id="512762"/>
    <lineage>
        <taxon>Bacteria</taxon>
        <taxon>Bacillati</taxon>
        <taxon>Actinomycetota</taxon>
        <taxon>Actinomycetes</taxon>
        <taxon>Kineosporiales</taxon>
        <taxon>Kineosporiaceae</taxon>
        <taxon>Kineococcus</taxon>
    </lineage>
</organism>
<name>A0A2S6IDL0_9ACTN</name>
<evidence type="ECO:0000313" key="2">
    <source>
        <dbReference type="EMBL" id="PPK92276.1"/>
    </source>
</evidence>
<feature type="transmembrane region" description="Helical" evidence="1">
    <location>
        <begin position="63"/>
        <end position="82"/>
    </location>
</feature>
<dbReference type="InterPro" id="IPR021401">
    <property type="entry name" value="DUF3040"/>
</dbReference>
<evidence type="ECO:0008006" key="4">
    <source>
        <dbReference type="Google" id="ProtNLM"/>
    </source>
</evidence>
<protein>
    <recommendedName>
        <fullName evidence="4">DUF3040 family protein</fullName>
    </recommendedName>
</protein>
<dbReference type="Pfam" id="PF11239">
    <property type="entry name" value="DUF3040"/>
    <property type="match status" value="1"/>
</dbReference>
<evidence type="ECO:0000256" key="1">
    <source>
        <dbReference type="SAM" id="Phobius"/>
    </source>
</evidence>
<keyword evidence="3" id="KW-1185">Reference proteome</keyword>
<proteinExistence type="predicted"/>
<reference evidence="2 3" key="1">
    <citation type="submission" date="2018-02" db="EMBL/GenBank/DDBJ databases">
        <title>Genomic Encyclopedia of Archaeal and Bacterial Type Strains, Phase II (KMG-II): from individual species to whole genera.</title>
        <authorList>
            <person name="Goeker M."/>
        </authorList>
    </citation>
    <scope>NUCLEOTIDE SEQUENCE [LARGE SCALE GENOMIC DNA]</scope>
    <source>
        <strain evidence="2 3">DSM 22857</strain>
    </source>
</reference>
<dbReference type="OrthoDB" id="3628536at2"/>
<evidence type="ECO:0000313" key="3">
    <source>
        <dbReference type="Proteomes" id="UP000239485"/>
    </source>
</evidence>
<sequence length="96" mass="10374">MLSEEQRRELAAIEEMLTMEDPELARVMGSHRCSPRWIVPRLLGAVAGLALLVAAVAGAGTAVFLVGVVFLGLSATPARHLLKLRDLMRGSRVRTP</sequence>
<dbReference type="RefSeq" id="WP_104434849.1">
    <property type="nucleotide sequence ID" value="NZ_PTJD01000015.1"/>
</dbReference>
<keyword evidence="1" id="KW-1133">Transmembrane helix</keyword>
<dbReference type="EMBL" id="PTJD01000015">
    <property type="protein sequence ID" value="PPK92276.1"/>
    <property type="molecule type" value="Genomic_DNA"/>
</dbReference>
<keyword evidence="1" id="KW-0812">Transmembrane</keyword>